<accession>A0A165KWE7</accession>
<dbReference type="Proteomes" id="UP000076727">
    <property type="component" value="Unassembled WGS sequence"/>
</dbReference>
<gene>
    <name evidence="2" type="ORF">DAEQUDRAFT_679956</name>
</gene>
<keyword evidence="3" id="KW-1185">Reference proteome</keyword>
<name>A0A165KWE7_9APHY</name>
<feature type="compositionally biased region" description="Acidic residues" evidence="1">
    <location>
        <begin position="62"/>
        <end position="73"/>
    </location>
</feature>
<feature type="region of interest" description="Disordered" evidence="1">
    <location>
        <begin position="47"/>
        <end position="154"/>
    </location>
</feature>
<reference evidence="2 3" key="1">
    <citation type="journal article" date="2016" name="Mol. Biol. Evol.">
        <title>Comparative Genomics of Early-Diverging Mushroom-Forming Fungi Provides Insights into the Origins of Lignocellulose Decay Capabilities.</title>
        <authorList>
            <person name="Nagy L.G."/>
            <person name="Riley R."/>
            <person name="Tritt A."/>
            <person name="Adam C."/>
            <person name="Daum C."/>
            <person name="Floudas D."/>
            <person name="Sun H."/>
            <person name="Yadav J.S."/>
            <person name="Pangilinan J."/>
            <person name="Larsson K.H."/>
            <person name="Matsuura K."/>
            <person name="Barry K."/>
            <person name="Labutti K."/>
            <person name="Kuo R."/>
            <person name="Ohm R.A."/>
            <person name="Bhattacharya S.S."/>
            <person name="Shirouzu T."/>
            <person name="Yoshinaga Y."/>
            <person name="Martin F.M."/>
            <person name="Grigoriev I.V."/>
            <person name="Hibbett D.S."/>
        </authorList>
    </citation>
    <scope>NUCLEOTIDE SEQUENCE [LARGE SCALE GENOMIC DNA]</scope>
    <source>
        <strain evidence="2 3">L-15889</strain>
    </source>
</reference>
<evidence type="ECO:0000313" key="3">
    <source>
        <dbReference type="Proteomes" id="UP000076727"/>
    </source>
</evidence>
<evidence type="ECO:0000313" key="2">
    <source>
        <dbReference type="EMBL" id="KZT63674.1"/>
    </source>
</evidence>
<protein>
    <submittedName>
        <fullName evidence="2">Uncharacterized protein</fullName>
    </submittedName>
</protein>
<organism evidence="2 3">
    <name type="scientific">Daedalea quercina L-15889</name>
    <dbReference type="NCBI Taxonomy" id="1314783"/>
    <lineage>
        <taxon>Eukaryota</taxon>
        <taxon>Fungi</taxon>
        <taxon>Dikarya</taxon>
        <taxon>Basidiomycota</taxon>
        <taxon>Agaricomycotina</taxon>
        <taxon>Agaricomycetes</taxon>
        <taxon>Polyporales</taxon>
        <taxon>Fomitopsis</taxon>
    </lineage>
</organism>
<proteinExistence type="predicted"/>
<dbReference type="EMBL" id="KV429165">
    <property type="protein sequence ID" value="KZT63674.1"/>
    <property type="molecule type" value="Genomic_DNA"/>
</dbReference>
<dbReference type="OrthoDB" id="2756770at2759"/>
<feature type="compositionally biased region" description="Pro residues" evidence="1">
    <location>
        <begin position="101"/>
        <end position="113"/>
    </location>
</feature>
<sequence>MTYLGVAPGGHGHRFMCSPNNVVYTSLMAVFDETMFPRCPDTKLQTVPKKLDQVGHQPTSQEDSDDDDDDDDDSYHHPHYLPKGDREDLEKDPEQPEVPHPDTPLPEQPPMPKKPSSQTSRNPQQQEQVPRPSSAPDPSANNPPAGSPSEKDEELQMAQLCQEGGVGLINLLLVSTEPLIDQGSPLSNVREWTFHDILALLKGEQEKWKTACNKELEAL</sequence>
<dbReference type="AlphaFoldDB" id="A0A165KWE7"/>
<feature type="compositionally biased region" description="Polar residues" evidence="1">
    <location>
        <begin position="119"/>
        <end position="128"/>
    </location>
</feature>
<feature type="compositionally biased region" description="Low complexity" evidence="1">
    <location>
        <begin position="130"/>
        <end position="148"/>
    </location>
</feature>
<dbReference type="STRING" id="1314783.A0A165KWE7"/>
<evidence type="ECO:0000256" key="1">
    <source>
        <dbReference type="SAM" id="MobiDB-lite"/>
    </source>
</evidence>
<feature type="compositionally biased region" description="Basic and acidic residues" evidence="1">
    <location>
        <begin position="82"/>
        <end position="100"/>
    </location>
</feature>